<reference evidence="2 3" key="1">
    <citation type="journal article" date="2020" name="Phytopathology">
        <title>Genome Sequence Resources of Colletotrichum truncatum, C. plurivorum, C. musicola, and C. sojae: Four Species Pathogenic to Soybean (Glycine max).</title>
        <authorList>
            <person name="Rogerio F."/>
            <person name="Boufleur T.R."/>
            <person name="Ciampi-Guillardi M."/>
            <person name="Sukno S.A."/>
            <person name="Thon M.R."/>
            <person name="Massola Junior N.S."/>
            <person name="Baroncelli R."/>
        </authorList>
    </citation>
    <scope>NUCLEOTIDE SEQUENCE [LARGE SCALE GENOMIC DNA]</scope>
    <source>
        <strain evidence="2 3">LFN0009</strain>
    </source>
</reference>
<dbReference type="AlphaFoldDB" id="A0A8H6MXE9"/>
<organism evidence="2 3">
    <name type="scientific">Colletotrichum sojae</name>
    <dbReference type="NCBI Taxonomy" id="2175907"/>
    <lineage>
        <taxon>Eukaryota</taxon>
        <taxon>Fungi</taxon>
        <taxon>Dikarya</taxon>
        <taxon>Ascomycota</taxon>
        <taxon>Pezizomycotina</taxon>
        <taxon>Sordariomycetes</taxon>
        <taxon>Hypocreomycetidae</taxon>
        <taxon>Glomerellales</taxon>
        <taxon>Glomerellaceae</taxon>
        <taxon>Colletotrichum</taxon>
        <taxon>Colletotrichum orchidearum species complex</taxon>
    </lineage>
</organism>
<evidence type="ECO:0000313" key="2">
    <source>
        <dbReference type="EMBL" id="KAF6812614.1"/>
    </source>
</evidence>
<dbReference type="EMBL" id="WIGN01000061">
    <property type="protein sequence ID" value="KAF6812614.1"/>
    <property type="molecule type" value="Genomic_DNA"/>
</dbReference>
<accession>A0A8H6MXE9</accession>
<keyword evidence="3" id="KW-1185">Reference proteome</keyword>
<comment type="caution">
    <text evidence="2">The sequence shown here is derived from an EMBL/GenBank/DDBJ whole genome shotgun (WGS) entry which is preliminary data.</text>
</comment>
<dbReference type="Proteomes" id="UP000652219">
    <property type="component" value="Unassembled WGS sequence"/>
</dbReference>
<feature type="compositionally biased region" description="Low complexity" evidence="1">
    <location>
        <begin position="50"/>
        <end position="62"/>
    </location>
</feature>
<sequence>MVGEADRQDRRCVLGVPMRDTGTDDSIELGRDGGIDAAVGRRIKTERAAGGRAQQGGSMSSRPAGQARLVGKSFVDGYRSRSSVISPIGNTEYRIATRKAETYRSQGGNAPGTDGICPTAEINFGHVQSPVACPTAAGEENAATRVHIVQLVGGPRSGP</sequence>
<gene>
    <name evidence="2" type="ORF">CSOJ01_05033</name>
</gene>
<evidence type="ECO:0000256" key="1">
    <source>
        <dbReference type="SAM" id="MobiDB-lite"/>
    </source>
</evidence>
<protein>
    <submittedName>
        <fullName evidence="2">Uncharacterized protein</fullName>
    </submittedName>
</protein>
<evidence type="ECO:0000313" key="3">
    <source>
        <dbReference type="Proteomes" id="UP000652219"/>
    </source>
</evidence>
<feature type="region of interest" description="Disordered" evidence="1">
    <location>
        <begin position="46"/>
        <end position="68"/>
    </location>
</feature>
<name>A0A8H6MXE9_9PEZI</name>
<proteinExistence type="predicted"/>